<organism evidence="1 2">
    <name type="scientific">Mucilaginibacter humi</name>
    <dbReference type="NCBI Taxonomy" id="2732510"/>
    <lineage>
        <taxon>Bacteria</taxon>
        <taxon>Pseudomonadati</taxon>
        <taxon>Bacteroidota</taxon>
        <taxon>Sphingobacteriia</taxon>
        <taxon>Sphingobacteriales</taxon>
        <taxon>Sphingobacteriaceae</taxon>
        <taxon>Mucilaginibacter</taxon>
    </lineage>
</organism>
<evidence type="ECO:0000313" key="2">
    <source>
        <dbReference type="Proteomes" id="UP000566071"/>
    </source>
</evidence>
<gene>
    <name evidence="1" type="ORF">HK413_10195</name>
</gene>
<dbReference type="Proteomes" id="UP000566071">
    <property type="component" value="Unassembled WGS sequence"/>
</dbReference>
<name>A0ABX1W2E7_9SPHI</name>
<protein>
    <submittedName>
        <fullName evidence="1">Uncharacterized protein</fullName>
    </submittedName>
</protein>
<accession>A0ABX1W2E7</accession>
<proteinExistence type="predicted"/>
<comment type="caution">
    <text evidence="1">The sequence shown here is derived from an EMBL/GenBank/DDBJ whole genome shotgun (WGS) entry which is preliminary data.</text>
</comment>
<reference evidence="1 2" key="1">
    <citation type="submission" date="2020-05" db="EMBL/GenBank/DDBJ databases">
        <authorList>
            <person name="Khan S.A."/>
            <person name="Jeon C.O."/>
            <person name="Chun B.H."/>
        </authorList>
    </citation>
    <scope>NUCLEOTIDE SEQUENCE [LARGE SCALE GENOMIC DNA]</scope>
    <source>
        <strain evidence="1 2">S1162</strain>
    </source>
</reference>
<evidence type="ECO:0000313" key="1">
    <source>
        <dbReference type="EMBL" id="NNU34406.1"/>
    </source>
</evidence>
<dbReference type="RefSeq" id="WP_175270084.1">
    <property type="nucleotide sequence ID" value="NZ_JABFCR010000045.1"/>
</dbReference>
<dbReference type="EMBL" id="JABFCR010000045">
    <property type="protein sequence ID" value="NNU34406.1"/>
    <property type="molecule type" value="Genomic_DNA"/>
</dbReference>
<sequence length="83" mass="8710">MGIVTKGKKLPVIVELVGNDGFSAQVAKAVLKTALASYGINDVKLFLIGTSTSAKVAPALAKLGFKVNNEEAKYNDQGRLGNF</sequence>
<keyword evidence="2" id="KW-1185">Reference proteome</keyword>